<evidence type="ECO:0000259" key="14">
    <source>
        <dbReference type="Pfam" id="PF08533"/>
    </source>
</evidence>
<comment type="catalytic activity">
    <reaction evidence="1 8">
        <text>Hydrolysis of terminal non-reducing beta-D-galactose residues in beta-D-galactosides.</text>
        <dbReference type="EC" id="3.2.1.23"/>
    </reaction>
</comment>
<reference evidence="15 16" key="1">
    <citation type="submission" date="2016-11" db="EMBL/GenBank/DDBJ databases">
        <authorList>
            <person name="Jaros S."/>
            <person name="Januszkiewicz K."/>
            <person name="Wedrychowicz H."/>
        </authorList>
    </citation>
    <scope>NUCLEOTIDE SEQUENCE [LARGE SCALE GENOMIC DNA]</scope>
    <source>
        <strain evidence="15 16">DSM 17918</strain>
    </source>
</reference>
<dbReference type="InterPro" id="IPR013739">
    <property type="entry name" value="Beta_galactosidase_C"/>
</dbReference>
<dbReference type="RefSeq" id="WP_073345485.1">
    <property type="nucleotide sequence ID" value="NZ_FQVH01000034.1"/>
</dbReference>
<keyword evidence="7 8" id="KW-0326">Glycosidase</keyword>
<dbReference type="PIRSF" id="PIRSF001084">
    <property type="entry name" value="B-galactosidase"/>
    <property type="match status" value="1"/>
</dbReference>
<dbReference type="Pfam" id="PF08533">
    <property type="entry name" value="Glyco_hydro_42C"/>
    <property type="match status" value="1"/>
</dbReference>
<gene>
    <name evidence="15" type="ORF">SAMN02746089_02289</name>
</gene>
<evidence type="ECO:0000256" key="9">
    <source>
        <dbReference type="PIRSR" id="PIRSR001084-1"/>
    </source>
</evidence>
<feature type="binding site" evidence="11">
    <location>
        <position position="156"/>
    </location>
    <ligand>
        <name>Zn(2+)</name>
        <dbReference type="ChEBI" id="CHEBI:29105"/>
    </ligand>
</feature>
<dbReference type="Gene3D" id="3.40.50.880">
    <property type="match status" value="1"/>
</dbReference>
<dbReference type="Gene3D" id="3.20.20.80">
    <property type="entry name" value="Glycosidases"/>
    <property type="match status" value="1"/>
</dbReference>
<feature type="domain" description="Beta-galactosidase C-terminal" evidence="14">
    <location>
        <begin position="604"/>
        <end position="661"/>
    </location>
</feature>
<keyword evidence="6 11" id="KW-0862">Zinc</keyword>
<dbReference type="EMBL" id="FQVH01000034">
    <property type="protein sequence ID" value="SHF63757.1"/>
    <property type="molecule type" value="Genomic_DNA"/>
</dbReference>
<protein>
    <recommendedName>
        <fullName evidence="3 8">Beta-galactosidase</fullName>
        <shortName evidence="8">Beta-gal</shortName>
        <ecNumber evidence="3 8">3.2.1.23</ecNumber>
    </recommendedName>
</protein>
<evidence type="ECO:0000256" key="11">
    <source>
        <dbReference type="PIRSR" id="PIRSR001084-3"/>
    </source>
</evidence>
<evidence type="ECO:0000259" key="12">
    <source>
        <dbReference type="Pfam" id="PF02449"/>
    </source>
</evidence>
<feature type="domain" description="Beta-galactosidase trimerisation" evidence="13">
    <location>
        <begin position="391"/>
        <end position="594"/>
    </location>
</feature>
<keyword evidence="4 11" id="KW-0479">Metal-binding</keyword>
<organism evidence="15 16">
    <name type="scientific">Caldanaerobius fijiensis DSM 17918</name>
    <dbReference type="NCBI Taxonomy" id="1121256"/>
    <lineage>
        <taxon>Bacteria</taxon>
        <taxon>Bacillati</taxon>
        <taxon>Bacillota</taxon>
        <taxon>Clostridia</taxon>
        <taxon>Thermoanaerobacterales</taxon>
        <taxon>Thermoanaerobacteraceae</taxon>
        <taxon>Caldanaerobius</taxon>
    </lineage>
</organism>
<feature type="binding site" evidence="11">
    <location>
        <position position="153"/>
    </location>
    <ligand>
        <name>Zn(2+)</name>
        <dbReference type="ChEBI" id="CHEBI:29105"/>
    </ligand>
</feature>
<evidence type="ECO:0000256" key="1">
    <source>
        <dbReference type="ARBA" id="ARBA00001412"/>
    </source>
</evidence>
<feature type="active site" description="Proton donor" evidence="9">
    <location>
        <position position="142"/>
    </location>
</feature>
<evidence type="ECO:0000313" key="15">
    <source>
        <dbReference type="EMBL" id="SHF63757.1"/>
    </source>
</evidence>
<feature type="domain" description="Glycoside hydrolase family 42 N-terminal" evidence="12">
    <location>
        <begin position="6"/>
        <end position="380"/>
    </location>
</feature>
<evidence type="ECO:0000256" key="2">
    <source>
        <dbReference type="ARBA" id="ARBA00005940"/>
    </source>
</evidence>
<dbReference type="OrthoDB" id="9800974at2"/>
<feature type="binding site" evidence="10">
    <location>
        <position position="141"/>
    </location>
    <ligand>
        <name>substrate</name>
    </ligand>
</feature>
<dbReference type="Proteomes" id="UP000184088">
    <property type="component" value="Unassembled WGS sequence"/>
</dbReference>
<dbReference type="GO" id="GO:0006012">
    <property type="term" value="P:galactose metabolic process"/>
    <property type="evidence" value="ECO:0007669"/>
    <property type="project" value="InterPro"/>
</dbReference>
<dbReference type="GO" id="GO:0009341">
    <property type="term" value="C:beta-galactosidase complex"/>
    <property type="evidence" value="ECO:0007669"/>
    <property type="project" value="InterPro"/>
</dbReference>
<dbReference type="InterPro" id="IPR013529">
    <property type="entry name" value="Glyco_hydro_42_N"/>
</dbReference>
<evidence type="ECO:0000256" key="6">
    <source>
        <dbReference type="ARBA" id="ARBA00022833"/>
    </source>
</evidence>
<dbReference type="GO" id="GO:0004565">
    <property type="term" value="F:beta-galactosidase activity"/>
    <property type="evidence" value="ECO:0007669"/>
    <property type="project" value="UniProtKB-EC"/>
</dbReference>
<feature type="binding site" evidence="11">
    <location>
        <position position="107"/>
    </location>
    <ligand>
        <name>Zn(2+)</name>
        <dbReference type="ChEBI" id="CHEBI:29105"/>
    </ligand>
</feature>
<comment type="similarity">
    <text evidence="2 8">Belongs to the glycosyl hydrolase 42 family.</text>
</comment>
<evidence type="ECO:0000256" key="8">
    <source>
        <dbReference type="PIRNR" id="PIRNR001084"/>
    </source>
</evidence>
<evidence type="ECO:0000256" key="7">
    <source>
        <dbReference type="ARBA" id="ARBA00023295"/>
    </source>
</evidence>
<evidence type="ECO:0000256" key="5">
    <source>
        <dbReference type="ARBA" id="ARBA00022801"/>
    </source>
</evidence>
<proteinExistence type="inferred from homology"/>
<keyword evidence="16" id="KW-1185">Reference proteome</keyword>
<name>A0A1M5DA01_9THEO</name>
<dbReference type="Pfam" id="PF08532">
    <property type="entry name" value="Glyco_hydro_42M"/>
    <property type="match status" value="1"/>
</dbReference>
<dbReference type="PANTHER" id="PTHR36447:SF2">
    <property type="entry name" value="BETA-GALACTOSIDASE YESZ"/>
    <property type="match status" value="1"/>
</dbReference>
<evidence type="ECO:0000256" key="3">
    <source>
        <dbReference type="ARBA" id="ARBA00012756"/>
    </source>
</evidence>
<dbReference type="InterPro" id="IPR017853">
    <property type="entry name" value="GH"/>
</dbReference>
<keyword evidence="5 8" id="KW-0378">Hydrolase</keyword>
<dbReference type="Gene3D" id="2.60.40.1180">
    <property type="entry name" value="Golgi alpha-mannosidase II"/>
    <property type="match status" value="1"/>
</dbReference>
<sequence length="662" mass="76699">MFYGVDYYPEHWPEDRWEIDAHLMEEAGINVVRLAEFAWAKLEPDEGLYDFSWLDKAISILSRHGIKVVLGTPTAAPPKWLIDKHPEILPVDEDGHVKGFGSRRHYCYNNPVYRQYTKKIVTAMAEHYESNPDVICWHIDNEFGCHDTTVCYCDNCMKEFKEWLKERYGTIDKLNESWGTVFWSQTYKDWDSVIIPRRAVTSHNPSLLLDYKRFSSDSVVKYQKVQIDILREITPDKKITHNFMGLFNQIDYYKLAKDLDFISWDNYPINHFSDSIDQISSSIALSHDVMRGVKKKNFWVMEQQSGPTGWEEMGRQLKPSEMRLWVYQSIAHGADAIVYFRWRACTFGTEEYWHGILDHDGIPRRRYNEVKQVGHELRKIGAMIEGSEVKAEVAIIRSFDNEWAFEIQPHKRGFRYMEQIKKYYKYFYSRNIPVDIISPEDDLSGYKLVLAPGLIMVNEKITDNIKNYVRDGGTFLTTWRAGAKRWDNRMNDQSLLGPLKELLGIDIEEYSVIPDDESIDVVFGDNKGTANTWYDVISPVTAKVLGEYKADYISGKAVITVNKYGRGNAYYVGTIPSDNIIKVLLDKVTGECGISVAGLKSNEGIEVLRRIKGADEFYFVLNFNRKPSTIIVNKQMVDILTGEYLNGEITLEPFEVRVLSNR</sequence>
<dbReference type="GO" id="GO:0046872">
    <property type="term" value="F:metal ion binding"/>
    <property type="evidence" value="ECO:0007669"/>
    <property type="project" value="UniProtKB-KW"/>
</dbReference>
<dbReference type="STRING" id="1121256.SAMN02746089_02289"/>
<dbReference type="InterPro" id="IPR029062">
    <property type="entry name" value="Class_I_gatase-like"/>
</dbReference>
<feature type="binding site" evidence="10">
    <location>
        <position position="103"/>
    </location>
    <ligand>
        <name>substrate</name>
    </ligand>
</feature>
<dbReference type="EC" id="3.2.1.23" evidence="3 8"/>
<evidence type="ECO:0000259" key="13">
    <source>
        <dbReference type="Pfam" id="PF08532"/>
    </source>
</evidence>
<accession>A0A1M5DA01</accession>
<evidence type="ECO:0000256" key="10">
    <source>
        <dbReference type="PIRSR" id="PIRSR001084-2"/>
    </source>
</evidence>
<feature type="binding site" evidence="10">
    <location>
        <position position="310"/>
    </location>
    <ligand>
        <name>substrate</name>
    </ligand>
</feature>
<dbReference type="Pfam" id="PF02449">
    <property type="entry name" value="Glyco_hydro_42"/>
    <property type="match status" value="1"/>
</dbReference>
<feature type="binding site" evidence="11">
    <location>
        <position position="151"/>
    </location>
    <ligand>
        <name>Zn(2+)</name>
        <dbReference type="ChEBI" id="CHEBI:29105"/>
    </ligand>
</feature>
<dbReference type="SUPFAM" id="SSF52317">
    <property type="entry name" value="Class I glutamine amidotransferase-like"/>
    <property type="match status" value="1"/>
</dbReference>
<dbReference type="CDD" id="cd03143">
    <property type="entry name" value="A4_beta-galactosidase_middle_domain"/>
    <property type="match status" value="1"/>
</dbReference>
<dbReference type="SUPFAM" id="SSF51445">
    <property type="entry name" value="(Trans)glycosidases"/>
    <property type="match status" value="1"/>
</dbReference>
<feature type="active site" description="Nucleophile" evidence="9">
    <location>
        <position position="302"/>
    </location>
</feature>
<dbReference type="InterPro" id="IPR013738">
    <property type="entry name" value="Beta_galactosidase_Trimer"/>
</dbReference>
<evidence type="ECO:0000256" key="4">
    <source>
        <dbReference type="ARBA" id="ARBA00022723"/>
    </source>
</evidence>
<dbReference type="AlphaFoldDB" id="A0A1M5DA01"/>
<dbReference type="InterPro" id="IPR003476">
    <property type="entry name" value="Glyco_hydro_42"/>
</dbReference>
<dbReference type="InterPro" id="IPR013780">
    <property type="entry name" value="Glyco_hydro_b"/>
</dbReference>
<evidence type="ECO:0000313" key="16">
    <source>
        <dbReference type="Proteomes" id="UP000184088"/>
    </source>
</evidence>
<dbReference type="PANTHER" id="PTHR36447">
    <property type="entry name" value="BETA-GALACTOSIDASE GANA"/>
    <property type="match status" value="1"/>
</dbReference>